<name>A0AAW5IQD9_9BACT</name>
<evidence type="ECO:0000313" key="2">
    <source>
        <dbReference type="EMBL" id="MCP9565110.1"/>
    </source>
</evidence>
<dbReference type="Proteomes" id="UP001205531">
    <property type="component" value="Unassembled WGS sequence"/>
</dbReference>
<dbReference type="RefSeq" id="WP_254953002.1">
    <property type="nucleotide sequence ID" value="NZ_JANDWY010000021.1"/>
</dbReference>
<organism evidence="2 3">
    <name type="scientific">Segatella copri</name>
    <dbReference type="NCBI Taxonomy" id="165179"/>
    <lineage>
        <taxon>Bacteria</taxon>
        <taxon>Pseudomonadati</taxon>
        <taxon>Bacteroidota</taxon>
        <taxon>Bacteroidia</taxon>
        <taxon>Bacteroidales</taxon>
        <taxon>Prevotellaceae</taxon>
        <taxon>Segatella</taxon>
    </lineage>
</organism>
<dbReference type="AlphaFoldDB" id="A0AAW5IQD9"/>
<sequence>MAIKQQVMALNPARKGNMGRLNSSQPLYVYDTLIAQPWLKGVIAQIRGEKAIPGVDAGDEKAVKKAKEGLKRQLPIRAIHYSKFRNNHRSSEDADPESFLFQTTIDVDDVEYVDAALEKARELNCSNTIWKGKLLHLEYSARKKLHIDIRMPMGMTIEETQKAYCEAAGIPYDKSCITPERIIFVTDKDSEIYRSKEWYGVLPDEEIQARREAFLKRGLTIDGKGTARYSLLAGDCKSPERLAGDFQGQVPNCKSPERLAGDFQGQVPNDSNHNVQSSNLKVQSNDDVQDNRFQGTDSHSAVSSGAAIQPAQPGNSHRADDDYISHTGDAQKAGGLAAQEAGQVDAKNLIAFDLFQESAGLKGMNIDTIGSRHSSLLAIMSAGASRVMSEEELMKVVAMRMPSYYQENDCHQLIHDFYAKYGDSSKPFSRDVIRVNALAEQAAKSLLAGDCKSPGHLAGDFLSGQNGYSLLAGDCKSPERLAGSMLNVQSNACVQSSTASYPPPPPMPKKLPKLVELLISKTPEIYQPAVAHAIFPPLATHLWNTRFRYIDNVEHEATLMTCLLAGTGAGKSCVQMPISMIMEDIRKRDQENLKREKEWKEEMMRKGANKDKRKRPDNLIIQEIDADMTNPAFVMRSAEAKGHFLYTSLNEIDQFDALKGIGNQHFRIMCLAFDPGNQYGQTRVGTQSVTERVTVRFNWNASTTIQKGQRYFSKVLTDGPLSRINFCTIPQREIGDKIPVYGTYDDQFRKELKPYIENLCMATGLIDCPEAYHLAEILSEENADFSQVTQNRIYENFTFRANVIAYLKACVLYVANGCRWEPEIEDFIRWSERYDLWCKMRFFEEDIQKANNVGEHSNKRGPSNLLQSLPDTFTEQQVVEARAALGLSEEGTAHLLSTWVYRKYVKRGSENYHSNSYHSFTKLKYRCDGLELS</sequence>
<feature type="compositionally biased region" description="Polar residues" evidence="1">
    <location>
        <begin position="266"/>
        <end position="303"/>
    </location>
</feature>
<comment type="caution">
    <text evidence="2">The sequence shown here is derived from an EMBL/GenBank/DDBJ whole genome shotgun (WGS) entry which is preliminary data.</text>
</comment>
<gene>
    <name evidence="2" type="ORF">NNC64_11200</name>
</gene>
<evidence type="ECO:0000313" key="3">
    <source>
        <dbReference type="Proteomes" id="UP001205531"/>
    </source>
</evidence>
<protein>
    <submittedName>
        <fullName evidence="2">Uncharacterized protein</fullName>
    </submittedName>
</protein>
<evidence type="ECO:0000256" key="1">
    <source>
        <dbReference type="SAM" id="MobiDB-lite"/>
    </source>
</evidence>
<proteinExistence type="predicted"/>
<dbReference type="EMBL" id="JANDWZ010000026">
    <property type="protein sequence ID" value="MCP9565110.1"/>
    <property type="molecule type" value="Genomic_DNA"/>
</dbReference>
<accession>A0AAW5IQD9</accession>
<reference evidence="2" key="1">
    <citation type="submission" date="2022-07" db="EMBL/GenBank/DDBJ databases">
        <title>Prevotella copri.</title>
        <authorList>
            <person name="Yang C."/>
        </authorList>
    </citation>
    <scope>NUCLEOTIDE SEQUENCE</scope>
    <source>
        <strain evidence="2">HF2107</strain>
    </source>
</reference>
<feature type="region of interest" description="Disordered" evidence="1">
    <location>
        <begin position="247"/>
        <end position="319"/>
    </location>
</feature>